<dbReference type="AlphaFoldDB" id="A0AAV9I6F4"/>
<dbReference type="CDD" id="cd02440">
    <property type="entry name" value="AdoMet_MTases"/>
    <property type="match status" value="1"/>
</dbReference>
<feature type="region of interest" description="Disordered" evidence="4">
    <location>
        <begin position="402"/>
        <end position="458"/>
    </location>
</feature>
<evidence type="ECO:0000313" key="5">
    <source>
        <dbReference type="EMBL" id="KAK4522779.1"/>
    </source>
</evidence>
<evidence type="ECO:0000313" key="6">
    <source>
        <dbReference type="Proteomes" id="UP001300502"/>
    </source>
</evidence>
<protein>
    <submittedName>
        <fullName evidence="5">Uncharacterized protein</fullName>
    </submittedName>
</protein>
<dbReference type="Pfam" id="PF10294">
    <property type="entry name" value="Methyltransf_16"/>
    <property type="match status" value="1"/>
</dbReference>
<keyword evidence="3" id="KW-0539">Nucleus</keyword>
<dbReference type="Proteomes" id="UP001300502">
    <property type="component" value="Unassembled WGS sequence"/>
</dbReference>
<dbReference type="PANTHER" id="PTHR14614:SF159">
    <property type="entry name" value="METHYLTRANSFERASE"/>
    <property type="match status" value="1"/>
</dbReference>
<organism evidence="5 6">
    <name type="scientific">Galdieria yellowstonensis</name>
    <dbReference type="NCBI Taxonomy" id="3028027"/>
    <lineage>
        <taxon>Eukaryota</taxon>
        <taxon>Rhodophyta</taxon>
        <taxon>Bangiophyceae</taxon>
        <taxon>Galdieriales</taxon>
        <taxon>Galdieriaceae</taxon>
        <taxon>Galdieria</taxon>
    </lineage>
</organism>
<dbReference type="GO" id="GO:0005672">
    <property type="term" value="C:transcription factor TFIIA complex"/>
    <property type="evidence" value="ECO:0007669"/>
    <property type="project" value="InterPro"/>
</dbReference>
<reference evidence="5 6" key="1">
    <citation type="submission" date="2022-07" db="EMBL/GenBank/DDBJ databases">
        <title>Genome-wide signatures of adaptation to extreme environments.</title>
        <authorList>
            <person name="Cho C.H."/>
            <person name="Yoon H.S."/>
        </authorList>
    </citation>
    <scope>NUCLEOTIDE SEQUENCE [LARGE SCALE GENOMIC DNA]</scope>
    <source>
        <strain evidence="5 6">108.79 E11</strain>
    </source>
</reference>
<comment type="caution">
    <text evidence="5">The sequence shown here is derived from an EMBL/GenBank/DDBJ whole genome shotgun (WGS) entry which is preliminary data.</text>
</comment>
<dbReference type="Gene3D" id="2.30.18.10">
    <property type="entry name" value="Transcription factor IIA (TFIIA), beta-barrel domain"/>
    <property type="match status" value="1"/>
</dbReference>
<proteinExistence type="predicted"/>
<comment type="subcellular location">
    <subcellularLocation>
        <location evidence="1">Nucleus</location>
    </subcellularLocation>
</comment>
<dbReference type="GO" id="GO:0006367">
    <property type="term" value="P:transcription initiation at RNA polymerase II promoter"/>
    <property type="evidence" value="ECO:0007669"/>
    <property type="project" value="InterPro"/>
</dbReference>
<dbReference type="InterPro" id="IPR029063">
    <property type="entry name" value="SAM-dependent_MTases_sf"/>
</dbReference>
<gene>
    <name evidence="5" type="ORF">GAYE_PCTG30G0669</name>
</gene>
<dbReference type="SUPFAM" id="SSF50784">
    <property type="entry name" value="Transcription factor IIA (TFIIA), beta-barrel domain"/>
    <property type="match status" value="1"/>
</dbReference>
<sequence length="517" mass="59723">MDHTKATSGKEYFSEFSWLDLALNFQKYKRKTIGFGSYDKKERSWEDDIHVRELSFTEGGVGCAVWDASVILCHWIYSEGSKVLQNQRVLELGSGTGAPGIIGARFAREIYLTDYNSEILENLEYNLWLNCQDLEAKGWHNLKHKLTCSAKIEHLDWNFPEKSRITGNFDVIIGSELTYCDFHVVPLLNTIEFFLKPNGVFYEVLGESRAGIDLFVQESQSRGFLVEKFPISTEARKYCKTNQRLENYMLVRLKRKFNKVKQVYFNVLDSTVEAARQEFEKSALHFNASAGLKQLRSLWEAKLIAMEDQLGSPEVSNGVDQAPSVPEQILKIEEAKHYSEGYNIKQESTQLSSSYDFSYVGKQTVQGSHLFSSRREPERDTESVTTYSDNYRKFVADESRHLTQGLNSSRKEYPADRSSNKRARTVEEQKQKPRREDDTKDEVKSEESLDSDFSGSDKELVDSVDNWEEVDSYILAQHERIRKDNKRGKWKIPLVHGVARILDHEHLFKTCNAELLW</sequence>
<evidence type="ECO:0000256" key="1">
    <source>
        <dbReference type="ARBA" id="ARBA00004123"/>
    </source>
</evidence>
<name>A0AAV9I6F4_9RHOD</name>
<evidence type="ECO:0000256" key="4">
    <source>
        <dbReference type="SAM" id="MobiDB-lite"/>
    </source>
</evidence>
<accession>A0AAV9I6F4</accession>
<dbReference type="SUPFAM" id="SSF53335">
    <property type="entry name" value="S-adenosyl-L-methionine-dependent methyltransferases"/>
    <property type="match status" value="1"/>
</dbReference>
<dbReference type="PANTHER" id="PTHR14614">
    <property type="entry name" value="HEPATOCELLULAR CARCINOMA-ASSOCIATED ANTIGEN"/>
    <property type="match status" value="1"/>
</dbReference>
<dbReference type="InterPro" id="IPR009088">
    <property type="entry name" value="TFIIA_b-brl"/>
</dbReference>
<dbReference type="EMBL" id="JANCYU010000008">
    <property type="protein sequence ID" value="KAK4522779.1"/>
    <property type="molecule type" value="Genomic_DNA"/>
</dbReference>
<dbReference type="InterPro" id="IPR019410">
    <property type="entry name" value="Methyltransf_16"/>
</dbReference>
<evidence type="ECO:0000256" key="3">
    <source>
        <dbReference type="ARBA" id="ARBA00023242"/>
    </source>
</evidence>
<keyword evidence="6" id="KW-1185">Reference proteome</keyword>
<dbReference type="Gene3D" id="3.40.50.150">
    <property type="entry name" value="Vaccinia Virus protein VP39"/>
    <property type="match status" value="1"/>
</dbReference>
<evidence type="ECO:0000256" key="2">
    <source>
        <dbReference type="ARBA" id="ARBA00023163"/>
    </source>
</evidence>
<keyword evidence="2" id="KW-0804">Transcription</keyword>
<feature type="compositionally biased region" description="Basic and acidic residues" evidence="4">
    <location>
        <begin position="409"/>
        <end position="447"/>
    </location>
</feature>